<keyword evidence="2" id="KW-1185">Reference proteome</keyword>
<accession>A0A317CAL6</accession>
<comment type="caution">
    <text evidence="1">The sequence shown here is derived from an EMBL/GenBank/DDBJ whole genome shotgun (WGS) entry which is preliminary data.</text>
</comment>
<protein>
    <submittedName>
        <fullName evidence="1">Nucleotidyl transferase AbiEii/AbiGii toxin family protein</fullName>
    </submittedName>
</protein>
<dbReference type="OrthoDB" id="158131at2"/>
<dbReference type="Gene3D" id="3.10.450.620">
    <property type="entry name" value="JHP933, nucleotidyltransferase-like core domain"/>
    <property type="match status" value="1"/>
</dbReference>
<dbReference type="Pfam" id="PF08843">
    <property type="entry name" value="AbiEii"/>
    <property type="match status" value="1"/>
</dbReference>
<dbReference type="RefSeq" id="WP_109823592.1">
    <property type="nucleotide sequence ID" value="NZ_QGKL01000032.1"/>
</dbReference>
<dbReference type="AlphaFoldDB" id="A0A317CAL6"/>
<dbReference type="InterPro" id="IPR014942">
    <property type="entry name" value="AbiEii"/>
</dbReference>
<dbReference type="EMBL" id="QGKL01000032">
    <property type="protein sequence ID" value="PWQ95664.1"/>
    <property type="molecule type" value="Genomic_DNA"/>
</dbReference>
<proteinExistence type="predicted"/>
<keyword evidence="1" id="KW-0808">Transferase</keyword>
<reference evidence="1 2" key="1">
    <citation type="submission" date="2018-05" db="EMBL/GenBank/DDBJ databases">
        <title>Leucothrix arctica sp. nov., isolated from Arctic seawater.</title>
        <authorList>
            <person name="Choi A."/>
            <person name="Baek K."/>
        </authorList>
    </citation>
    <scope>NUCLEOTIDE SEQUENCE [LARGE SCALE GENOMIC DNA]</scope>
    <source>
        <strain evidence="1 2">IMCC9719</strain>
    </source>
</reference>
<gene>
    <name evidence="1" type="ORF">DKT75_11560</name>
</gene>
<dbReference type="GO" id="GO:0016740">
    <property type="term" value="F:transferase activity"/>
    <property type="evidence" value="ECO:0007669"/>
    <property type="project" value="UniProtKB-KW"/>
</dbReference>
<dbReference type="Proteomes" id="UP000245506">
    <property type="component" value="Unassembled WGS sequence"/>
</dbReference>
<evidence type="ECO:0000313" key="2">
    <source>
        <dbReference type="Proteomes" id="UP000245506"/>
    </source>
</evidence>
<sequence length="299" mass="34254">MSLFDGLVSEALKTNQDLSPLRVVVEKEMLHHDILREMAEAGLLKNLTFMGGTCLRACYGSNRLSEDLDFTGGADFNREQLQVLGEVLISHLQTKYGLSISVSEPHRETGNVDTWKLKVITKPEQRNMPMQRINIDICAIPSYEPKPMLLLNHYGVDMGTAGLILQVESREEILANKLVALALRPNRMKNRDLWDITWLKQQAINLPLPLVVKKIADHKQTTTEFIDKLEQRITQLENDDSLAASFEQEMRRFLPPDIAKRTVENEQFWEYLRTTVVEEGRKVLAYLSNNGRTQSNFEM</sequence>
<name>A0A317CAL6_9GAMM</name>
<organism evidence="1 2">
    <name type="scientific">Leucothrix arctica</name>
    <dbReference type="NCBI Taxonomy" id="1481894"/>
    <lineage>
        <taxon>Bacteria</taxon>
        <taxon>Pseudomonadati</taxon>
        <taxon>Pseudomonadota</taxon>
        <taxon>Gammaproteobacteria</taxon>
        <taxon>Thiotrichales</taxon>
        <taxon>Thiotrichaceae</taxon>
        <taxon>Leucothrix</taxon>
    </lineage>
</organism>
<evidence type="ECO:0000313" key="1">
    <source>
        <dbReference type="EMBL" id="PWQ95664.1"/>
    </source>
</evidence>